<comment type="caution">
    <text evidence="1">The sequence shown here is derived from an EMBL/GenBank/DDBJ whole genome shotgun (WGS) entry which is preliminary data.</text>
</comment>
<protein>
    <recommendedName>
        <fullName evidence="3">RNA polymerase subunit sigma-70</fullName>
    </recommendedName>
</protein>
<name>A0ABU2MRU7_9ACTN</name>
<keyword evidence="2" id="KW-1185">Reference proteome</keyword>
<proteinExistence type="predicted"/>
<dbReference type="RefSeq" id="WP_311705485.1">
    <property type="nucleotide sequence ID" value="NZ_JAVREL010000009.1"/>
</dbReference>
<evidence type="ECO:0000313" key="2">
    <source>
        <dbReference type="Proteomes" id="UP001183246"/>
    </source>
</evidence>
<dbReference type="Proteomes" id="UP001183246">
    <property type="component" value="Unassembled WGS sequence"/>
</dbReference>
<gene>
    <name evidence="1" type="ORF">RM590_17280</name>
</gene>
<accession>A0ABU2MRU7</accession>
<evidence type="ECO:0000313" key="1">
    <source>
        <dbReference type="EMBL" id="MDT0344358.1"/>
    </source>
</evidence>
<organism evidence="1 2">
    <name type="scientific">Streptomyces litchfieldiae</name>
    <dbReference type="NCBI Taxonomy" id="3075543"/>
    <lineage>
        <taxon>Bacteria</taxon>
        <taxon>Bacillati</taxon>
        <taxon>Actinomycetota</taxon>
        <taxon>Actinomycetes</taxon>
        <taxon>Kitasatosporales</taxon>
        <taxon>Streptomycetaceae</taxon>
        <taxon>Streptomyces</taxon>
    </lineage>
</organism>
<reference evidence="2" key="1">
    <citation type="submission" date="2023-07" db="EMBL/GenBank/DDBJ databases">
        <title>30 novel species of actinomycetes from the DSMZ collection.</title>
        <authorList>
            <person name="Nouioui I."/>
        </authorList>
    </citation>
    <scope>NUCLEOTIDE SEQUENCE [LARGE SCALE GENOMIC DNA]</scope>
    <source>
        <strain evidence="2">DSM 44938</strain>
    </source>
</reference>
<sequence>MGDVDLSPITGEADPLAALRAAAGLRQRLEREEAVLVRRARNGGASWADIAGALGVTKQAVHKKYGGRRLLGRKED</sequence>
<evidence type="ECO:0008006" key="3">
    <source>
        <dbReference type="Google" id="ProtNLM"/>
    </source>
</evidence>
<dbReference type="EMBL" id="JAVREL010000009">
    <property type="protein sequence ID" value="MDT0344358.1"/>
    <property type="molecule type" value="Genomic_DNA"/>
</dbReference>